<dbReference type="PANTHER" id="PTHR31674:SF86">
    <property type="entry name" value="B3 DOMAIN-CONTAINING PROTEIN OS04G0347400-RELATED"/>
    <property type="match status" value="1"/>
</dbReference>
<keyword evidence="9" id="KW-1185">Reference proteome</keyword>
<reference evidence="8" key="1">
    <citation type="submission" date="2024-10" db="EMBL/GenBank/DDBJ databases">
        <authorList>
            <person name="Ryan C."/>
        </authorList>
    </citation>
    <scope>NUCLEOTIDE SEQUENCE [LARGE SCALE GENOMIC DNA]</scope>
</reference>
<dbReference type="CDD" id="cd10017">
    <property type="entry name" value="B3_DNA"/>
    <property type="match status" value="3"/>
</dbReference>
<evidence type="ECO:0000256" key="2">
    <source>
        <dbReference type="ARBA" id="ARBA00023015"/>
    </source>
</evidence>
<evidence type="ECO:0000313" key="9">
    <source>
        <dbReference type="Proteomes" id="UP001497457"/>
    </source>
</evidence>
<dbReference type="Proteomes" id="UP001497457">
    <property type="component" value="Chromosome 32b"/>
</dbReference>
<dbReference type="Gene3D" id="2.40.330.10">
    <property type="entry name" value="DNA-binding pseudobarrel domain"/>
    <property type="match status" value="4"/>
</dbReference>
<feature type="compositionally biased region" description="Low complexity" evidence="6">
    <location>
        <begin position="301"/>
        <end position="316"/>
    </location>
</feature>
<sequence length="543" mass="60287">MASSSSGNQGAATAKHLRVLLPFSRDTLRIPEELAGEIGAAESLIVGPADGKVKFWPVKVGKDGDGAFLGRGWPEFAEACGAVAGWVLVLRHRGRGVLSAKAFDATCCLRELGAPAPPAVEGTSSKGSTHKPQFIRALPKDFMEKMLIPAEFVQKYIRRELLDNRAAIVLGPSGKVFNIKLEMCWSGVFFAGGWPQFLKFHDITEANSLLLRYEGSIVFTVKVYESNRYQRGSKHKEKRGRQISTLPDIEEQQEAPSASIQKQQEAIPASIQRQQRTLSASFQKQQEAIPASIQRQQRTPSAPIQEQQEAPAASIQKQYVNDLPCSNGEKEPQGPAAFLNQTSSKIEPPSSIEKQIDANTLKNHIVLPKAFCDSIGLRESCAITLKTSRNGSKSWQVHSLPSKNGSYQLGKGWRRFCRENSLKEGDICTFSITESTMWHVIINRYAQEQHETPFASMILEFMQSFPAAFCEGIGLREVCMVTLKTSLSSTSSWQVRVLPYKNTSHQAGSGWKTFCQENKIKEGDICTFKVIEIRLWHVVIERS</sequence>
<feature type="compositionally biased region" description="Polar residues" evidence="6">
    <location>
        <begin position="254"/>
        <end position="264"/>
    </location>
</feature>
<evidence type="ECO:0000259" key="7">
    <source>
        <dbReference type="PROSITE" id="PS50863"/>
    </source>
</evidence>
<dbReference type="GO" id="GO:0003677">
    <property type="term" value="F:DNA binding"/>
    <property type="evidence" value="ECO:0007669"/>
    <property type="project" value="UniProtKB-KW"/>
</dbReference>
<evidence type="ECO:0000256" key="4">
    <source>
        <dbReference type="ARBA" id="ARBA00023163"/>
    </source>
</evidence>
<dbReference type="PANTHER" id="PTHR31674">
    <property type="entry name" value="B3 DOMAIN-CONTAINING PROTEIN REM-LIKE 3-RELATED"/>
    <property type="match status" value="1"/>
</dbReference>
<dbReference type="EMBL" id="OZ075142">
    <property type="protein sequence ID" value="CAL5034894.1"/>
    <property type="molecule type" value="Genomic_DNA"/>
</dbReference>
<feature type="compositionally biased region" description="Basic residues" evidence="6">
    <location>
        <begin position="231"/>
        <end position="241"/>
    </location>
</feature>
<keyword evidence="2" id="KW-0805">Transcription regulation</keyword>
<organism evidence="8 9">
    <name type="scientific">Urochloa decumbens</name>
    <dbReference type="NCBI Taxonomy" id="240449"/>
    <lineage>
        <taxon>Eukaryota</taxon>
        <taxon>Viridiplantae</taxon>
        <taxon>Streptophyta</taxon>
        <taxon>Embryophyta</taxon>
        <taxon>Tracheophyta</taxon>
        <taxon>Spermatophyta</taxon>
        <taxon>Magnoliopsida</taxon>
        <taxon>Liliopsida</taxon>
        <taxon>Poales</taxon>
        <taxon>Poaceae</taxon>
        <taxon>PACMAD clade</taxon>
        <taxon>Panicoideae</taxon>
        <taxon>Panicodae</taxon>
        <taxon>Paniceae</taxon>
        <taxon>Melinidinae</taxon>
        <taxon>Urochloa</taxon>
    </lineage>
</organism>
<evidence type="ECO:0000256" key="6">
    <source>
        <dbReference type="SAM" id="MobiDB-lite"/>
    </source>
</evidence>
<dbReference type="InterPro" id="IPR003340">
    <property type="entry name" value="B3_DNA-bd"/>
</dbReference>
<feature type="domain" description="TF-B3" evidence="7">
    <location>
        <begin position="350"/>
        <end position="446"/>
    </location>
</feature>
<evidence type="ECO:0000256" key="3">
    <source>
        <dbReference type="ARBA" id="ARBA00023125"/>
    </source>
</evidence>
<evidence type="ECO:0000256" key="1">
    <source>
        <dbReference type="ARBA" id="ARBA00004123"/>
    </source>
</evidence>
<feature type="domain" description="TF-B3" evidence="7">
    <location>
        <begin position="465"/>
        <end position="543"/>
    </location>
</feature>
<dbReference type="PROSITE" id="PS50863">
    <property type="entry name" value="B3"/>
    <property type="match status" value="4"/>
</dbReference>
<proteinExistence type="predicted"/>
<dbReference type="AlphaFoldDB" id="A0ABC9DAT9"/>
<dbReference type="GO" id="GO:0005634">
    <property type="term" value="C:nucleus"/>
    <property type="evidence" value="ECO:0007669"/>
    <property type="project" value="UniProtKB-SubCell"/>
</dbReference>
<feature type="compositionally biased region" description="Polar residues" evidence="6">
    <location>
        <begin position="271"/>
        <end position="286"/>
    </location>
</feature>
<evidence type="ECO:0000313" key="8">
    <source>
        <dbReference type="EMBL" id="CAL5034894.1"/>
    </source>
</evidence>
<comment type="subcellular location">
    <subcellularLocation>
        <location evidence="1">Nucleus</location>
    </subcellularLocation>
</comment>
<name>A0ABC9DAT9_9POAL</name>
<feature type="domain" description="TF-B3" evidence="7">
    <location>
        <begin position="131"/>
        <end position="227"/>
    </location>
</feature>
<protein>
    <recommendedName>
        <fullName evidence="7">TF-B3 domain-containing protein</fullName>
    </recommendedName>
</protein>
<dbReference type="Pfam" id="PF02362">
    <property type="entry name" value="B3"/>
    <property type="match status" value="2"/>
</dbReference>
<feature type="domain" description="TF-B3" evidence="7">
    <location>
        <begin position="13"/>
        <end position="106"/>
    </location>
</feature>
<feature type="region of interest" description="Disordered" evidence="6">
    <location>
        <begin position="230"/>
        <end position="350"/>
    </location>
</feature>
<gene>
    <name evidence="8" type="ORF">URODEC1_LOCUS83288</name>
</gene>
<accession>A0ABC9DAT9</accession>
<dbReference type="SMART" id="SM01019">
    <property type="entry name" value="B3"/>
    <property type="match status" value="4"/>
</dbReference>
<keyword evidence="5" id="KW-0539">Nucleus</keyword>
<dbReference type="InterPro" id="IPR039218">
    <property type="entry name" value="REM_fam"/>
</dbReference>
<evidence type="ECO:0000256" key="5">
    <source>
        <dbReference type="ARBA" id="ARBA00023242"/>
    </source>
</evidence>
<dbReference type="InterPro" id="IPR015300">
    <property type="entry name" value="DNA-bd_pseudobarrel_sf"/>
</dbReference>
<keyword evidence="4" id="KW-0804">Transcription</keyword>
<keyword evidence="3" id="KW-0238">DNA-binding</keyword>
<dbReference type="SUPFAM" id="SSF101936">
    <property type="entry name" value="DNA-binding pseudobarrel domain"/>
    <property type="match status" value="4"/>
</dbReference>